<reference evidence="2" key="1">
    <citation type="journal article" date="2019" name="Microbiol. Resour. Announc.">
        <title>Complete Genome Sequence of Halomonas olivaria, a Moderately Halophilic Bacterium Isolated from Olive Processing Effluents, Obtained by Nanopore Sequencing.</title>
        <authorList>
            <person name="Nagata S."/>
            <person name="Ii K.M."/>
            <person name="Tsukimi T."/>
            <person name="Miura M.C."/>
            <person name="Galipon J."/>
            <person name="Arakawa K."/>
        </authorList>
    </citation>
    <scope>NUCLEOTIDE SEQUENCE [LARGE SCALE GENOMIC DNA]</scope>
    <source>
        <strain evidence="2">TYRC17</strain>
    </source>
</reference>
<gene>
    <name evidence="1" type="ORF">HORIV_49350</name>
</gene>
<dbReference type="SUPFAM" id="SSF55729">
    <property type="entry name" value="Acyl-CoA N-acyltransferases (Nat)"/>
    <property type="match status" value="1"/>
</dbReference>
<dbReference type="Proteomes" id="UP000289555">
    <property type="component" value="Chromosome"/>
</dbReference>
<dbReference type="EMBL" id="AP019416">
    <property type="protein sequence ID" value="BBI52514.1"/>
    <property type="molecule type" value="Genomic_DNA"/>
</dbReference>
<protein>
    <submittedName>
        <fullName evidence="1">Uncharacterized protein</fullName>
    </submittedName>
</protein>
<sequence length="68" mass="7850">MPLNFRWSRFDELSTRDFYEIVKARESVFVVEQQCAYQEVDELDPLAWHLPGHGSRETGRLYSSAGAG</sequence>
<name>A0ABN5WZU3_9GAMM</name>
<dbReference type="InterPro" id="IPR016181">
    <property type="entry name" value="Acyl_CoA_acyltransferase"/>
</dbReference>
<evidence type="ECO:0000313" key="2">
    <source>
        <dbReference type="Proteomes" id="UP000289555"/>
    </source>
</evidence>
<proteinExistence type="predicted"/>
<evidence type="ECO:0000313" key="1">
    <source>
        <dbReference type="EMBL" id="BBI52514.1"/>
    </source>
</evidence>
<accession>A0ABN5WZU3</accession>
<dbReference type="Gene3D" id="3.40.630.30">
    <property type="match status" value="1"/>
</dbReference>
<keyword evidence="2" id="KW-1185">Reference proteome</keyword>
<organism evidence="1 2">
    <name type="scientific">Vreelandella olivaria</name>
    <dbReference type="NCBI Taxonomy" id="390919"/>
    <lineage>
        <taxon>Bacteria</taxon>
        <taxon>Pseudomonadati</taxon>
        <taxon>Pseudomonadota</taxon>
        <taxon>Gammaproteobacteria</taxon>
        <taxon>Oceanospirillales</taxon>
        <taxon>Halomonadaceae</taxon>
        <taxon>Vreelandella</taxon>
    </lineage>
</organism>